<gene>
    <name evidence="2" type="ordered locus">Desal_2052</name>
</gene>
<feature type="transmembrane region" description="Helical" evidence="1">
    <location>
        <begin position="121"/>
        <end position="139"/>
    </location>
</feature>
<evidence type="ECO:0000256" key="1">
    <source>
        <dbReference type="SAM" id="Phobius"/>
    </source>
</evidence>
<reference evidence="2 3" key="1">
    <citation type="submission" date="2009-06" db="EMBL/GenBank/DDBJ databases">
        <title>Complete sequence of Desulfovibrio salexigens DSM 2638.</title>
        <authorList>
            <consortium name="US DOE Joint Genome Institute"/>
            <person name="Lucas S."/>
            <person name="Copeland A."/>
            <person name="Lapidus A."/>
            <person name="Glavina del Rio T."/>
            <person name="Tice H."/>
            <person name="Bruce D."/>
            <person name="Goodwin L."/>
            <person name="Pitluck S."/>
            <person name="Munk A.C."/>
            <person name="Brettin T."/>
            <person name="Detter J.C."/>
            <person name="Han C."/>
            <person name="Tapia R."/>
            <person name="Larimer F."/>
            <person name="Land M."/>
            <person name="Hauser L."/>
            <person name="Kyrpides N."/>
            <person name="Anderson I."/>
            <person name="Wall J.D."/>
            <person name="Arkin A.P."/>
            <person name="Dehal P."/>
            <person name="Chivian D."/>
            <person name="Giles B."/>
            <person name="Hazen T.C."/>
        </authorList>
    </citation>
    <scope>NUCLEOTIDE SEQUENCE [LARGE SCALE GENOMIC DNA]</scope>
    <source>
        <strain evidence="3">ATCC 14822 / DSM 2638 / NCIMB 8403 / VKM B-1763</strain>
    </source>
</reference>
<dbReference type="PANTHER" id="PTHR41771:SF1">
    <property type="entry name" value="MEMBRANE PROTEIN"/>
    <property type="match status" value="1"/>
</dbReference>
<feature type="transmembrane region" description="Helical" evidence="1">
    <location>
        <begin position="248"/>
        <end position="275"/>
    </location>
</feature>
<sequence>MKRFISPIFFVLMIVGIIGLLKYEHAGPDPYSGMHELRATVTGVDNSALVEMGTARIGGQHVTAILMEGEVKGQTVIGVNQLTGQPEMDEIFHPGDTILMAVRINDGKAVEARAVNQYRQGWELALFGLFVVILLIYARSIGLKALFSFITSFYIIWKFFIPGLLGGGSPILLTVVTLTLLTVVIITCVAGFSRVTVVAILGTLSGLLLALGLTLFFGAKLKMAGMTAPFATMLIFSGHYTLDLLDIFYASVILGASGAAMDIAMDVAASMNEVLDKKPDITRNELIKSGFNVGRMVTGTMTTTLLLAYSGGYLTMLMLFVTKGTSFTRMLNFKLVAAEIFRTLVGSVGLVLVAPITAILAGFILCGFKEIKKASN</sequence>
<dbReference type="HOGENOM" id="CLU_028166_4_0_7"/>
<feature type="transmembrane region" description="Helical" evidence="1">
    <location>
        <begin position="172"/>
        <end position="192"/>
    </location>
</feature>
<feature type="transmembrane region" description="Helical" evidence="1">
    <location>
        <begin position="224"/>
        <end position="242"/>
    </location>
</feature>
<keyword evidence="3" id="KW-1185">Reference proteome</keyword>
<dbReference type="AlphaFoldDB" id="C6BVD7"/>
<dbReference type="OrthoDB" id="5753718at2"/>
<dbReference type="RefSeq" id="WP_015851928.1">
    <property type="nucleotide sequence ID" value="NC_012881.1"/>
</dbReference>
<accession>C6BVD7</accession>
<feature type="transmembrane region" description="Helical" evidence="1">
    <location>
        <begin position="340"/>
        <end position="368"/>
    </location>
</feature>
<keyword evidence="1" id="KW-0812">Transmembrane</keyword>
<feature type="transmembrane region" description="Helical" evidence="1">
    <location>
        <begin position="145"/>
        <end position="165"/>
    </location>
</feature>
<dbReference type="STRING" id="526222.Desal_2052"/>
<feature type="transmembrane region" description="Helical" evidence="1">
    <location>
        <begin position="6"/>
        <end position="23"/>
    </location>
</feature>
<protein>
    <submittedName>
        <fullName evidence="2">YibE/F family protein</fullName>
    </submittedName>
</protein>
<organism evidence="2 3">
    <name type="scientific">Maridesulfovibrio salexigens (strain ATCC 14822 / DSM 2638 / NCIMB 8403 / VKM B-1763)</name>
    <name type="common">Desulfovibrio salexigens</name>
    <dbReference type="NCBI Taxonomy" id="526222"/>
    <lineage>
        <taxon>Bacteria</taxon>
        <taxon>Pseudomonadati</taxon>
        <taxon>Thermodesulfobacteriota</taxon>
        <taxon>Desulfovibrionia</taxon>
        <taxon>Desulfovibrionales</taxon>
        <taxon>Desulfovibrionaceae</taxon>
        <taxon>Maridesulfovibrio</taxon>
    </lineage>
</organism>
<evidence type="ECO:0000313" key="2">
    <source>
        <dbReference type="EMBL" id="ACS80112.1"/>
    </source>
</evidence>
<evidence type="ECO:0000313" key="3">
    <source>
        <dbReference type="Proteomes" id="UP000002601"/>
    </source>
</evidence>
<dbReference type="PANTHER" id="PTHR41771">
    <property type="entry name" value="MEMBRANE PROTEIN-RELATED"/>
    <property type="match status" value="1"/>
</dbReference>
<keyword evidence="1" id="KW-1133">Transmembrane helix</keyword>
<dbReference type="InterPro" id="IPR012507">
    <property type="entry name" value="YibE_F"/>
</dbReference>
<dbReference type="KEGG" id="dsa:Desal_2052"/>
<dbReference type="Proteomes" id="UP000002601">
    <property type="component" value="Chromosome"/>
</dbReference>
<feature type="transmembrane region" description="Helical" evidence="1">
    <location>
        <begin position="296"/>
        <end position="320"/>
    </location>
</feature>
<dbReference type="Pfam" id="PF07907">
    <property type="entry name" value="YibE_F"/>
    <property type="match status" value="1"/>
</dbReference>
<feature type="transmembrane region" description="Helical" evidence="1">
    <location>
        <begin position="198"/>
        <end position="217"/>
    </location>
</feature>
<dbReference type="eggNOG" id="COG5438">
    <property type="taxonomic scope" value="Bacteria"/>
</dbReference>
<proteinExistence type="predicted"/>
<name>C6BVD7_MARSD</name>
<keyword evidence="1" id="KW-0472">Membrane</keyword>
<dbReference type="EMBL" id="CP001649">
    <property type="protein sequence ID" value="ACS80112.1"/>
    <property type="molecule type" value="Genomic_DNA"/>
</dbReference>